<organism evidence="10">
    <name type="scientific">Caenorhabditis brenneri</name>
    <name type="common">Nematode worm</name>
    <dbReference type="NCBI Taxonomy" id="135651"/>
    <lineage>
        <taxon>Eukaryota</taxon>
        <taxon>Metazoa</taxon>
        <taxon>Ecdysozoa</taxon>
        <taxon>Nematoda</taxon>
        <taxon>Chromadorea</taxon>
        <taxon>Rhabditida</taxon>
        <taxon>Rhabditina</taxon>
        <taxon>Rhabditomorpha</taxon>
        <taxon>Rhabditoidea</taxon>
        <taxon>Rhabditidae</taxon>
        <taxon>Peloderinae</taxon>
        <taxon>Caenorhabditis</taxon>
    </lineage>
</organism>
<keyword evidence="5 8" id="KW-1133">Transmembrane helix</keyword>
<evidence type="ECO:0000256" key="6">
    <source>
        <dbReference type="ARBA" id="ARBA00023136"/>
    </source>
</evidence>
<gene>
    <name evidence="9" type="primary">Cbn-aph-1</name>
    <name evidence="9" type="ORF">CAEBREN_09018</name>
</gene>
<evidence type="ECO:0000313" key="10">
    <source>
        <dbReference type="Proteomes" id="UP000008068"/>
    </source>
</evidence>
<evidence type="ECO:0000256" key="5">
    <source>
        <dbReference type="ARBA" id="ARBA00022989"/>
    </source>
</evidence>
<comment type="similarity">
    <text evidence="2">Belongs to the APH-1 family.</text>
</comment>
<keyword evidence="10" id="KW-1185">Reference proteome</keyword>
<keyword evidence="3 8" id="KW-0812">Transmembrane</keyword>
<feature type="compositionally biased region" description="Gly residues" evidence="7">
    <location>
        <begin position="298"/>
        <end position="316"/>
    </location>
</feature>
<feature type="transmembrane region" description="Helical" evidence="8">
    <location>
        <begin position="167"/>
        <end position="191"/>
    </location>
</feature>
<dbReference type="OMA" id="VAHMFAS"/>
<feature type="region of interest" description="Disordered" evidence="7">
    <location>
        <begin position="286"/>
        <end position="328"/>
    </location>
</feature>
<dbReference type="PANTHER" id="PTHR12889">
    <property type="entry name" value="GAMMA-SECRETASE SUBUNIT APH-1"/>
    <property type="match status" value="1"/>
</dbReference>
<evidence type="ECO:0000256" key="2">
    <source>
        <dbReference type="ARBA" id="ARBA00005577"/>
    </source>
</evidence>
<sequence>MGYLLTIACYIASFSPAVALFYSFIAHDPVRIILFFLGSFFWLVSILFSSLAWMGLSSILPDTFLMSLALCIFAQEFSRVAYFMLLKKAQKGLNKITRQGQISVAPGVSDLHNARHMLALVCGLGMGVISALFYTMNAFAIFSGPGTIGLPLALETGEIDPNRAGKFLPLCYVLSAILLTLFHVTWTIMVWDMCHKIDRLPSAFVPGAAALVSHLLVAFLSSLNARGFYIIVFSVQFLVLLICIAYCNVIMGGTIQTFINGIGQSLVDAVTLKQIRTWIDERKLRTQRVPDEPMTERGGSGSGGLEGGDSGGGAGGEANPSTSNTVDA</sequence>
<feature type="transmembrane region" description="Helical" evidence="8">
    <location>
        <begin position="6"/>
        <end position="25"/>
    </location>
</feature>
<reference evidence="10" key="1">
    <citation type="submission" date="2011-07" db="EMBL/GenBank/DDBJ databases">
        <authorList>
            <consortium name="Caenorhabditis brenneri Sequencing and Analysis Consortium"/>
            <person name="Wilson R.K."/>
        </authorList>
    </citation>
    <scope>NUCLEOTIDE SEQUENCE [LARGE SCALE GENOMIC DNA]</scope>
    <source>
        <strain evidence="10">PB2801</strain>
    </source>
</reference>
<dbReference type="eggNOG" id="KOG3972">
    <property type="taxonomic scope" value="Eukaryota"/>
</dbReference>
<evidence type="ECO:0000256" key="4">
    <source>
        <dbReference type="ARBA" id="ARBA00022976"/>
    </source>
</evidence>
<proteinExistence type="inferred from homology"/>
<comment type="subcellular location">
    <subcellularLocation>
        <location evidence="1">Membrane</location>
        <topology evidence="1">Multi-pass membrane protein</topology>
    </subcellularLocation>
</comment>
<dbReference type="Pfam" id="PF06105">
    <property type="entry name" value="Aph-1"/>
    <property type="match status" value="1"/>
</dbReference>
<dbReference type="AlphaFoldDB" id="G0PB93"/>
<keyword evidence="4" id="KW-0914">Notch signaling pathway</keyword>
<feature type="transmembrane region" description="Helical" evidence="8">
    <location>
        <begin position="118"/>
        <end position="142"/>
    </location>
</feature>
<dbReference type="InParanoid" id="G0PB93"/>
<feature type="compositionally biased region" description="Polar residues" evidence="7">
    <location>
        <begin position="319"/>
        <end position="328"/>
    </location>
</feature>
<evidence type="ECO:0000313" key="9">
    <source>
        <dbReference type="EMBL" id="EGT50276.1"/>
    </source>
</evidence>
<feature type="transmembrane region" description="Helical" evidence="8">
    <location>
        <begin position="203"/>
        <end position="221"/>
    </location>
</feature>
<dbReference type="STRING" id="135651.G0PB93"/>
<feature type="transmembrane region" description="Helical" evidence="8">
    <location>
        <begin position="64"/>
        <end position="85"/>
    </location>
</feature>
<accession>G0PB93</accession>
<name>G0PB93_CAEBE</name>
<feature type="compositionally biased region" description="Basic and acidic residues" evidence="7">
    <location>
        <begin position="286"/>
        <end position="295"/>
    </location>
</feature>
<evidence type="ECO:0000256" key="3">
    <source>
        <dbReference type="ARBA" id="ARBA00022692"/>
    </source>
</evidence>
<dbReference type="FunCoup" id="G0PB93">
    <property type="interactions" value="2304"/>
</dbReference>
<dbReference type="GO" id="GO:0007219">
    <property type="term" value="P:Notch signaling pathway"/>
    <property type="evidence" value="ECO:0007669"/>
    <property type="project" value="UniProtKB-KW"/>
</dbReference>
<dbReference type="GO" id="GO:0016485">
    <property type="term" value="P:protein processing"/>
    <property type="evidence" value="ECO:0007669"/>
    <property type="project" value="InterPro"/>
</dbReference>
<feature type="transmembrane region" description="Helical" evidence="8">
    <location>
        <begin position="227"/>
        <end position="249"/>
    </location>
</feature>
<evidence type="ECO:0000256" key="8">
    <source>
        <dbReference type="SAM" id="Phobius"/>
    </source>
</evidence>
<dbReference type="Proteomes" id="UP000008068">
    <property type="component" value="Unassembled WGS sequence"/>
</dbReference>
<protein>
    <submittedName>
        <fullName evidence="9">CBN-APH-1 protein</fullName>
    </submittedName>
</protein>
<dbReference type="InterPro" id="IPR009294">
    <property type="entry name" value="Aph-1"/>
</dbReference>
<dbReference type="HOGENOM" id="CLU_842600_0_0_1"/>
<feature type="transmembrane region" description="Helical" evidence="8">
    <location>
        <begin position="32"/>
        <end position="52"/>
    </location>
</feature>
<evidence type="ECO:0000256" key="1">
    <source>
        <dbReference type="ARBA" id="ARBA00004141"/>
    </source>
</evidence>
<evidence type="ECO:0000256" key="7">
    <source>
        <dbReference type="SAM" id="MobiDB-lite"/>
    </source>
</evidence>
<dbReference type="GO" id="GO:0016020">
    <property type="term" value="C:membrane"/>
    <property type="evidence" value="ECO:0007669"/>
    <property type="project" value="UniProtKB-SubCell"/>
</dbReference>
<dbReference type="OrthoDB" id="6507463at2759"/>
<dbReference type="EMBL" id="GL380205">
    <property type="protein sequence ID" value="EGT50276.1"/>
    <property type="molecule type" value="Genomic_DNA"/>
</dbReference>
<keyword evidence="6 8" id="KW-0472">Membrane</keyword>